<feature type="compositionally biased region" description="Low complexity" evidence="1">
    <location>
        <begin position="85"/>
        <end position="103"/>
    </location>
</feature>
<evidence type="ECO:0000313" key="3">
    <source>
        <dbReference type="Proteomes" id="UP001627154"/>
    </source>
</evidence>
<dbReference type="Proteomes" id="UP001627154">
    <property type="component" value="Unassembled WGS sequence"/>
</dbReference>
<gene>
    <name evidence="2" type="ORF">TKK_010108</name>
</gene>
<protein>
    <submittedName>
        <fullName evidence="2">Uncharacterized protein</fullName>
    </submittedName>
</protein>
<reference evidence="2 3" key="1">
    <citation type="journal article" date="2024" name="bioRxiv">
        <title>A reference genome for Trichogramma kaykai: A tiny desert-dwelling parasitoid wasp with competing sex-ratio distorters.</title>
        <authorList>
            <person name="Culotta J."/>
            <person name="Lindsey A.R."/>
        </authorList>
    </citation>
    <scope>NUCLEOTIDE SEQUENCE [LARGE SCALE GENOMIC DNA]</scope>
    <source>
        <strain evidence="2 3">KSX58</strain>
    </source>
</reference>
<dbReference type="AlphaFoldDB" id="A0ABD2WSF7"/>
<evidence type="ECO:0000256" key="1">
    <source>
        <dbReference type="SAM" id="MobiDB-lite"/>
    </source>
</evidence>
<name>A0ABD2WSF7_9HYME</name>
<proteinExistence type="predicted"/>
<feature type="region of interest" description="Disordered" evidence="1">
    <location>
        <begin position="83"/>
        <end position="103"/>
    </location>
</feature>
<sequence length="103" mass="11667">MLACSGGVTTVLSLNERNDDDNDTYYTPARERALNFTNSICELFLYVTGRKILLCILAYRRHDEEKERYDNCRDDVYELKQANASDSLTRTPGSSSSTTTLAQ</sequence>
<accession>A0ABD2WSF7</accession>
<organism evidence="2 3">
    <name type="scientific">Trichogramma kaykai</name>
    <dbReference type="NCBI Taxonomy" id="54128"/>
    <lineage>
        <taxon>Eukaryota</taxon>
        <taxon>Metazoa</taxon>
        <taxon>Ecdysozoa</taxon>
        <taxon>Arthropoda</taxon>
        <taxon>Hexapoda</taxon>
        <taxon>Insecta</taxon>
        <taxon>Pterygota</taxon>
        <taxon>Neoptera</taxon>
        <taxon>Endopterygota</taxon>
        <taxon>Hymenoptera</taxon>
        <taxon>Apocrita</taxon>
        <taxon>Proctotrupomorpha</taxon>
        <taxon>Chalcidoidea</taxon>
        <taxon>Trichogrammatidae</taxon>
        <taxon>Trichogramma</taxon>
    </lineage>
</organism>
<evidence type="ECO:0000313" key="2">
    <source>
        <dbReference type="EMBL" id="KAL3395779.1"/>
    </source>
</evidence>
<comment type="caution">
    <text evidence="2">The sequence shown here is derived from an EMBL/GenBank/DDBJ whole genome shotgun (WGS) entry which is preliminary data.</text>
</comment>
<keyword evidence="3" id="KW-1185">Reference proteome</keyword>
<dbReference type="EMBL" id="JBJJXI010000077">
    <property type="protein sequence ID" value="KAL3395779.1"/>
    <property type="molecule type" value="Genomic_DNA"/>
</dbReference>